<dbReference type="Proteomes" id="UP001500194">
    <property type="component" value="Unassembled WGS sequence"/>
</dbReference>
<evidence type="ECO:0000313" key="3">
    <source>
        <dbReference type="Proteomes" id="UP001500194"/>
    </source>
</evidence>
<comment type="caution">
    <text evidence="2">The sequence shown here is derived from an EMBL/GenBank/DDBJ whole genome shotgun (WGS) entry which is preliminary data.</text>
</comment>
<proteinExistence type="predicted"/>
<reference evidence="2 3" key="1">
    <citation type="journal article" date="2019" name="Int. J. Syst. Evol. Microbiol.">
        <title>The Global Catalogue of Microorganisms (GCM) 10K type strain sequencing project: providing services to taxonomists for standard genome sequencing and annotation.</title>
        <authorList>
            <consortium name="The Broad Institute Genomics Platform"/>
            <consortium name="The Broad Institute Genome Sequencing Center for Infectious Disease"/>
            <person name="Wu L."/>
            <person name="Ma J."/>
        </authorList>
    </citation>
    <scope>NUCLEOTIDE SEQUENCE [LARGE SCALE GENOMIC DNA]</scope>
    <source>
        <strain evidence="2 3">JCM 16327</strain>
    </source>
</reference>
<organism evidence="2 3">
    <name type="scientific">Salarchaeum japonicum</name>
    <dbReference type="NCBI Taxonomy" id="555573"/>
    <lineage>
        <taxon>Archaea</taxon>
        <taxon>Methanobacteriati</taxon>
        <taxon>Methanobacteriota</taxon>
        <taxon>Stenosarchaea group</taxon>
        <taxon>Halobacteria</taxon>
        <taxon>Halobacteriales</taxon>
        <taxon>Halobacteriaceae</taxon>
    </lineage>
</organism>
<protein>
    <recommendedName>
        <fullName evidence="4">Conditioned medium-induced protein 4</fullName>
    </recommendedName>
</protein>
<evidence type="ECO:0000256" key="1">
    <source>
        <dbReference type="SAM" id="MobiDB-lite"/>
    </source>
</evidence>
<dbReference type="EMBL" id="BAAADU010000002">
    <property type="protein sequence ID" value="GAA0649210.1"/>
    <property type="molecule type" value="Genomic_DNA"/>
</dbReference>
<evidence type="ECO:0008006" key="4">
    <source>
        <dbReference type="Google" id="ProtNLM"/>
    </source>
</evidence>
<feature type="compositionally biased region" description="Acidic residues" evidence="1">
    <location>
        <begin position="183"/>
        <end position="201"/>
    </location>
</feature>
<evidence type="ECO:0000313" key="2">
    <source>
        <dbReference type="EMBL" id="GAA0649210.1"/>
    </source>
</evidence>
<name>A0AAV3SZT8_9EURY</name>
<accession>A0AAV3SZT8</accession>
<keyword evidence="3" id="KW-1185">Reference proteome</keyword>
<dbReference type="AlphaFoldDB" id="A0AAV3SZT8"/>
<gene>
    <name evidence="2" type="ORF">GCM10009019_09870</name>
</gene>
<sequence>MTIMNEKTEELRDIFLDVTEEDTVTETQTETHGTLASDDEVDDRLRDTVAHMQDALDFTTDLTTEEYVRVVRGFYADEADAAIARDLDTTPDTVARARLDLHLLTDTDLDAPFEFDALDAALDDHDTLADAADALDVSPSTVRRYRRVRDARRDIRRVNDRYRDEFEAILTDRELTDPLTESVQEDGLDEATEGQEMDVSL</sequence>
<feature type="region of interest" description="Disordered" evidence="1">
    <location>
        <begin position="174"/>
        <end position="201"/>
    </location>
</feature>